<reference evidence="2 3" key="1">
    <citation type="submission" date="2016-10" db="EMBL/GenBank/DDBJ databases">
        <authorList>
            <person name="Varghese N."/>
            <person name="Submissions S."/>
        </authorList>
    </citation>
    <scope>NUCLEOTIDE SEQUENCE [LARGE SCALE GENOMIC DNA]</scope>
    <source>
        <strain evidence="2 3">CGMCC 1.3527</strain>
    </source>
</reference>
<evidence type="ECO:0000313" key="3">
    <source>
        <dbReference type="Proteomes" id="UP000324020"/>
    </source>
</evidence>
<protein>
    <submittedName>
        <fullName evidence="2">Uncharacterized protein</fullName>
    </submittedName>
</protein>
<feature type="transmembrane region" description="Helical" evidence="1">
    <location>
        <begin position="36"/>
        <end position="57"/>
    </location>
</feature>
<dbReference type="RefSeq" id="WP_223174375.1">
    <property type="nucleotide sequence ID" value="NZ_FNBO01000003.1"/>
</dbReference>
<dbReference type="InterPro" id="IPR058278">
    <property type="entry name" value="DUF7972"/>
</dbReference>
<feature type="transmembrane region" description="Helical" evidence="1">
    <location>
        <begin position="294"/>
        <end position="317"/>
    </location>
</feature>
<evidence type="ECO:0000256" key="1">
    <source>
        <dbReference type="SAM" id="Phobius"/>
    </source>
</evidence>
<organism evidence="2 3">
    <name type="scientific">Halorubrum xinjiangense</name>
    <dbReference type="NCBI Taxonomy" id="261291"/>
    <lineage>
        <taxon>Archaea</taxon>
        <taxon>Methanobacteriati</taxon>
        <taxon>Methanobacteriota</taxon>
        <taxon>Stenosarchaea group</taxon>
        <taxon>Halobacteria</taxon>
        <taxon>Halobacteriales</taxon>
        <taxon>Haloferacaceae</taxon>
        <taxon>Halorubrum</taxon>
    </lineage>
</organism>
<dbReference type="Proteomes" id="UP000324020">
    <property type="component" value="Unassembled WGS sequence"/>
</dbReference>
<gene>
    <name evidence="2" type="ORF">SAMN04488067_10359</name>
</gene>
<keyword evidence="1" id="KW-0472">Membrane</keyword>
<feature type="transmembrane region" description="Helical" evidence="1">
    <location>
        <begin position="260"/>
        <end position="282"/>
    </location>
</feature>
<dbReference type="Pfam" id="PF25927">
    <property type="entry name" value="DUF7972"/>
    <property type="match status" value="1"/>
</dbReference>
<accession>A0A1G7JQZ8</accession>
<sequence>MNLGRAVRRWRDWFPIPSADGEFGIIRWVLLEANRLAVTGALLTFVFVSFVLLGTVWTFEMQNLLTETSAVQTILDTLLSGMILLVSIVVSINSIVLSHDMSSVSNQSDRVEGASDFREKLSKLSRPEENPSDPASFLKVMSREIRERAERLDDDGLDSEGSEDIRTYASTVAEMADKLGAVENTGGAEFAVLWKGMEFRYGAQMERSGTLRSAHKGEAADNLEDQLNHLTDALELFAVGKEYFKTLYYTKEVSKLSQTLLVTSLPAILINASTILAINAGLLPDFWVLGLPPLQTFVAAAFTISLAPYLVFTAYMLRLSAVARLTASAGIFSLN</sequence>
<keyword evidence="1" id="KW-1133">Transmembrane helix</keyword>
<evidence type="ECO:0000313" key="2">
    <source>
        <dbReference type="EMBL" id="SDF27377.1"/>
    </source>
</evidence>
<feature type="transmembrane region" description="Helical" evidence="1">
    <location>
        <begin position="77"/>
        <end position="97"/>
    </location>
</feature>
<keyword evidence="3" id="KW-1185">Reference proteome</keyword>
<proteinExistence type="predicted"/>
<dbReference type="AlphaFoldDB" id="A0A1G7JQZ8"/>
<keyword evidence="1" id="KW-0812">Transmembrane</keyword>
<name>A0A1G7JQZ8_9EURY</name>
<dbReference type="EMBL" id="FNBO01000003">
    <property type="protein sequence ID" value="SDF27377.1"/>
    <property type="molecule type" value="Genomic_DNA"/>
</dbReference>